<evidence type="ECO:0000256" key="2">
    <source>
        <dbReference type="PIRSR" id="PIRSR000097-2"/>
    </source>
</evidence>
<dbReference type="GO" id="GO:0016491">
    <property type="term" value="F:oxidoreductase activity"/>
    <property type="evidence" value="ECO:0007669"/>
    <property type="project" value="InterPro"/>
</dbReference>
<evidence type="ECO:0000313" key="6">
    <source>
        <dbReference type="Proteomes" id="UP000515908"/>
    </source>
</evidence>
<dbReference type="Proteomes" id="UP000515908">
    <property type="component" value="Chromosome 21"/>
</dbReference>
<dbReference type="Gene3D" id="3.20.20.100">
    <property type="entry name" value="NADP-dependent oxidoreductase domain"/>
    <property type="match status" value="1"/>
</dbReference>
<dbReference type="PRINTS" id="PR00069">
    <property type="entry name" value="ALDKETRDTASE"/>
</dbReference>
<organism evidence="5 6">
    <name type="scientific">Angomonas deanei</name>
    <dbReference type="NCBI Taxonomy" id="59799"/>
    <lineage>
        <taxon>Eukaryota</taxon>
        <taxon>Discoba</taxon>
        <taxon>Euglenozoa</taxon>
        <taxon>Kinetoplastea</taxon>
        <taxon>Metakinetoplastina</taxon>
        <taxon>Trypanosomatida</taxon>
        <taxon>Trypanosomatidae</taxon>
        <taxon>Strigomonadinae</taxon>
        <taxon>Angomonas</taxon>
    </lineage>
</organism>
<sequence length="335" mass="36649">MKSAGGFSTGKIRPFSGPVGGITNKLKTVNKMEIPQLGFATYCLKPAVAEEAVSFALQCGYRHFDCASVYGNQYEVGKALRKGAKSYGRENIFISSKLWATDQHPDHVEGACRDTLRELGLDYLDLYYIHWPSCWRRRASSPVDLFPVTAEGLPDVDETVTLLDTYKAVCGLIDKGLIRGIGLCHCDLAQVQSVVGQVPGDAHHPAVCQLELHPALPTPPVVEYLSEEGILPAALCPLRELGTTPFVTNDVIAGLSRLTGYSTERLVLNWNLDNVRITLAGSPQKEHIKQNAKAALFTMEDSVRAILKLYHEKGGVAHRPSICPSGFPRKGECIF</sequence>
<feature type="domain" description="NADP-dependent oxidoreductase" evidence="4">
    <location>
        <begin position="47"/>
        <end position="303"/>
    </location>
</feature>
<evidence type="ECO:0000259" key="4">
    <source>
        <dbReference type="Pfam" id="PF00248"/>
    </source>
</evidence>
<keyword evidence="6" id="KW-1185">Reference proteome</keyword>
<dbReference type="VEuPathDB" id="TriTrypDB:ADEAN_000909200"/>
<protein>
    <submittedName>
        <fullName evidence="5">Aldo/keto reductase family, putative</fullName>
    </submittedName>
</protein>
<proteinExistence type="predicted"/>
<name>A0A7G2CP44_9TRYP</name>
<dbReference type="InterPro" id="IPR018170">
    <property type="entry name" value="Aldo/ket_reductase_CS"/>
</dbReference>
<feature type="binding site" evidence="2">
    <location>
        <position position="130"/>
    </location>
    <ligand>
        <name>substrate</name>
    </ligand>
</feature>
<feature type="site" description="Lowers pKa of active site Tyr" evidence="3">
    <location>
        <position position="97"/>
    </location>
</feature>
<evidence type="ECO:0000256" key="1">
    <source>
        <dbReference type="PIRSR" id="PIRSR000097-1"/>
    </source>
</evidence>
<accession>A0A7G2CP44</accession>
<dbReference type="PIRSF" id="PIRSF000097">
    <property type="entry name" value="AKR"/>
    <property type="match status" value="1"/>
</dbReference>
<dbReference type="Pfam" id="PF00248">
    <property type="entry name" value="Aldo_ket_red"/>
    <property type="match status" value="1"/>
</dbReference>
<evidence type="ECO:0000256" key="3">
    <source>
        <dbReference type="PIRSR" id="PIRSR000097-3"/>
    </source>
</evidence>
<dbReference type="AlphaFoldDB" id="A0A7G2CP44"/>
<dbReference type="CDD" id="cd19071">
    <property type="entry name" value="AKR_AKR1-5-like"/>
    <property type="match status" value="1"/>
</dbReference>
<reference evidence="5 6" key="1">
    <citation type="submission" date="2020-08" db="EMBL/GenBank/DDBJ databases">
        <authorList>
            <person name="Newling K."/>
            <person name="Davey J."/>
            <person name="Forrester S."/>
        </authorList>
    </citation>
    <scope>NUCLEOTIDE SEQUENCE [LARGE SCALE GENOMIC DNA]</scope>
    <source>
        <strain evidence="6">Crithidia deanei Carvalho (ATCC PRA-265)</strain>
    </source>
</reference>
<dbReference type="InterPro" id="IPR036812">
    <property type="entry name" value="NAD(P)_OxRdtase_dom_sf"/>
</dbReference>
<dbReference type="InterPro" id="IPR020471">
    <property type="entry name" value="AKR"/>
</dbReference>
<dbReference type="SUPFAM" id="SSF51430">
    <property type="entry name" value="NAD(P)-linked oxidoreductase"/>
    <property type="match status" value="1"/>
</dbReference>
<evidence type="ECO:0000313" key="5">
    <source>
        <dbReference type="EMBL" id="CAD2221560.1"/>
    </source>
</evidence>
<dbReference type="EMBL" id="LR877165">
    <property type="protein sequence ID" value="CAD2221560.1"/>
    <property type="molecule type" value="Genomic_DNA"/>
</dbReference>
<feature type="active site" description="Proton donor" evidence="1">
    <location>
        <position position="70"/>
    </location>
</feature>
<gene>
    <name evidence="5" type="ORF">ADEAN_000909200</name>
</gene>
<dbReference type="InterPro" id="IPR023210">
    <property type="entry name" value="NADP_OxRdtase_dom"/>
</dbReference>
<dbReference type="PANTHER" id="PTHR11732">
    <property type="entry name" value="ALDO/KETO REDUCTASE"/>
    <property type="match status" value="1"/>
</dbReference>
<dbReference type="PROSITE" id="PS00798">
    <property type="entry name" value="ALDOKETO_REDUCTASE_1"/>
    <property type="match status" value="1"/>
</dbReference>